<evidence type="ECO:0000256" key="6">
    <source>
        <dbReference type="ARBA" id="ARBA00023065"/>
    </source>
</evidence>
<dbReference type="InterPro" id="IPR001469">
    <property type="entry name" value="ATP_synth_F1_dsu/esu"/>
</dbReference>
<dbReference type="InterPro" id="IPR036771">
    <property type="entry name" value="ATPsynth_dsu/esu_N"/>
</dbReference>
<comment type="function">
    <text evidence="1 10">Produces ATP from ADP in the presence of a proton gradient across the membrane.</text>
</comment>
<dbReference type="GO" id="GO:0005524">
    <property type="term" value="F:ATP binding"/>
    <property type="evidence" value="ECO:0007669"/>
    <property type="project" value="UniProtKB-UniRule"/>
</dbReference>
<dbReference type="PANTHER" id="PTHR13822:SF10">
    <property type="entry name" value="ATP SYNTHASE EPSILON CHAIN, CHLOROPLASTIC"/>
    <property type="match status" value="1"/>
</dbReference>
<keyword evidence="5 10" id="KW-1003">Cell membrane</keyword>
<proteinExistence type="inferred from homology"/>
<evidence type="ECO:0000256" key="4">
    <source>
        <dbReference type="ARBA" id="ARBA00022448"/>
    </source>
</evidence>
<keyword evidence="10" id="KW-0375">Hydrogen ion transport</keyword>
<dbReference type="RefSeq" id="WP_023947101.1">
    <property type="nucleotide sequence ID" value="NZ_JAERIV010000007.1"/>
</dbReference>
<dbReference type="EMBL" id="UAWL01000006">
    <property type="protein sequence ID" value="SQB98822.1"/>
    <property type="molecule type" value="Genomic_DNA"/>
</dbReference>
<evidence type="ECO:0000259" key="12">
    <source>
        <dbReference type="Pfam" id="PF02823"/>
    </source>
</evidence>
<dbReference type="Gene3D" id="2.60.15.10">
    <property type="entry name" value="F0F1 ATP synthase delta/epsilon subunit, N-terminal"/>
    <property type="match status" value="1"/>
</dbReference>
<evidence type="ECO:0000313" key="14">
    <source>
        <dbReference type="Proteomes" id="UP000250166"/>
    </source>
</evidence>
<keyword evidence="6 10" id="KW-0406">Ion transport</keyword>
<evidence type="ECO:0000256" key="3">
    <source>
        <dbReference type="ARBA" id="ARBA00005712"/>
    </source>
</evidence>
<comment type="subunit">
    <text evidence="10 11">F-type ATPases have 2 components, CF(1) - the catalytic core - and CF(0) - the membrane proton channel. CF(1) has five subunits: alpha(3), beta(3), gamma(1), delta(1), epsilon(1). CF(0) has three main subunits: a, b and c.</text>
</comment>
<evidence type="ECO:0000256" key="10">
    <source>
        <dbReference type="HAMAP-Rule" id="MF_00530"/>
    </source>
</evidence>
<dbReference type="HAMAP" id="MF_00530">
    <property type="entry name" value="ATP_synth_epsil_bac"/>
    <property type="match status" value="1"/>
</dbReference>
<evidence type="ECO:0000256" key="7">
    <source>
        <dbReference type="ARBA" id="ARBA00023136"/>
    </source>
</evidence>
<dbReference type="AlphaFoldDB" id="A0A2X3B4U3"/>
<keyword evidence="8 10" id="KW-0139">CF(1)</keyword>
<dbReference type="GO" id="GO:0016787">
    <property type="term" value="F:hydrolase activity"/>
    <property type="evidence" value="ECO:0007669"/>
    <property type="project" value="UniProtKB-KW"/>
</dbReference>
<dbReference type="Pfam" id="PF02823">
    <property type="entry name" value="ATP-synt_DE_N"/>
    <property type="match status" value="1"/>
</dbReference>
<gene>
    <name evidence="10 13" type="primary">atpC</name>
    <name evidence="13" type="ORF">NCTC13102_01289</name>
</gene>
<evidence type="ECO:0000256" key="5">
    <source>
        <dbReference type="ARBA" id="ARBA00022475"/>
    </source>
</evidence>
<dbReference type="GO" id="GO:0005886">
    <property type="term" value="C:plasma membrane"/>
    <property type="evidence" value="ECO:0007669"/>
    <property type="project" value="UniProtKB-SubCell"/>
</dbReference>
<dbReference type="GO" id="GO:0012505">
    <property type="term" value="C:endomembrane system"/>
    <property type="evidence" value="ECO:0007669"/>
    <property type="project" value="UniProtKB-SubCell"/>
</dbReference>
<feature type="domain" description="ATP synthase F1 complex delta/epsilon subunit N-terminal" evidence="12">
    <location>
        <begin position="7"/>
        <end position="81"/>
    </location>
</feature>
<dbReference type="NCBIfam" id="TIGR01216">
    <property type="entry name" value="ATP_synt_epsi"/>
    <property type="match status" value="1"/>
</dbReference>
<dbReference type="PANTHER" id="PTHR13822">
    <property type="entry name" value="ATP SYNTHASE DELTA/EPSILON CHAIN"/>
    <property type="match status" value="1"/>
</dbReference>
<keyword evidence="13" id="KW-0378">Hydrolase</keyword>
<keyword evidence="4 10" id="KW-0813">Transport</keyword>
<dbReference type="GO" id="GO:0046933">
    <property type="term" value="F:proton-transporting ATP synthase activity, rotational mechanism"/>
    <property type="evidence" value="ECO:0007669"/>
    <property type="project" value="UniProtKB-UniRule"/>
</dbReference>
<dbReference type="InterPro" id="IPR020546">
    <property type="entry name" value="ATP_synth_F1_dsu/esu_N"/>
</dbReference>
<dbReference type="Proteomes" id="UP000250166">
    <property type="component" value="Unassembled WGS sequence"/>
</dbReference>
<keyword evidence="9 10" id="KW-0066">ATP synthesis</keyword>
<organism evidence="13 14">
    <name type="scientific">Helicobacter fennelliae</name>
    <dbReference type="NCBI Taxonomy" id="215"/>
    <lineage>
        <taxon>Bacteria</taxon>
        <taxon>Pseudomonadati</taxon>
        <taxon>Campylobacterota</taxon>
        <taxon>Epsilonproteobacteria</taxon>
        <taxon>Campylobacterales</taxon>
        <taxon>Helicobacteraceae</taxon>
        <taxon>Helicobacter</taxon>
    </lineage>
</organism>
<keyword evidence="7 10" id="KW-0472">Membrane</keyword>
<evidence type="ECO:0000256" key="1">
    <source>
        <dbReference type="ARBA" id="ARBA00003543"/>
    </source>
</evidence>
<evidence type="ECO:0000256" key="8">
    <source>
        <dbReference type="ARBA" id="ARBA00023196"/>
    </source>
</evidence>
<dbReference type="GO" id="GO:0045259">
    <property type="term" value="C:proton-transporting ATP synthase complex"/>
    <property type="evidence" value="ECO:0007669"/>
    <property type="project" value="UniProtKB-KW"/>
</dbReference>
<name>A0A2X3B4U3_9HELI</name>
<reference evidence="13 14" key="1">
    <citation type="submission" date="2018-06" db="EMBL/GenBank/DDBJ databases">
        <authorList>
            <consortium name="Pathogen Informatics"/>
            <person name="Doyle S."/>
        </authorList>
    </citation>
    <scope>NUCLEOTIDE SEQUENCE [LARGE SCALE GENOMIC DNA]</scope>
    <source>
        <strain evidence="13 14">NCTC13102</strain>
    </source>
</reference>
<dbReference type="CDD" id="cd12152">
    <property type="entry name" value="F1-ATPase_delta"/>
    <property type="match status" value="1"/>
</dbReference>
<protein>
    <recommendedName>
        <fullName evidence="10">ATP synthase epsilon chain</fullName>
    </recommendedName>
    <alternativeName>
        <fullName evidence="10">ATP synthase F1 sector epsilon subunit</fullName>
    </alternativeName>
    <alternativeName>
        <fullName evidence="10">F-ATPase epsilon subunit</fullName>
    </alternativeName>
</protein>
<sequence length="128" mass="13676">MEKLVASIVTPYGEIFSGEVDSVTLPGVEGEFGVLYGHVNLLSLLKAGVIELDHNGQKELVAIDWGYAEIASSKVDIIINGAVSISGKDENSISNAISNAKKLLEEASDDRIAISSVVSKIEQTKNRF</sequence>
<comment type="similarity">
    <text evidence="3 10 11">Belongs to the ATPase epsilon chain family.</text>
</comment>
<evidence type="ECO:0000313" key="13">
    <source>
        <dbReference type="EMBL" id="SQB98822.1"/>
    </source>
</evidence>
<evidence type="ECO:0000256" key="9">
    <source>
        <dbReference type="ARBA" id="ARBA00023310"/>
    </source>
</evidence>
<accession>A0A2X3B4U3</accession>
<evidence type="ECO:0000256" key="11">
    <source>
        <dbReference type="RuleBase" id="RU003656"/>
    </source>
</evidence>
<dbReference type="SUPFAM" id="SSF51344">
    <property type="entry name" value="Epsilon subunit of F1F0-ATP synthase N-terminal domain"/>
    <property type="match status" value="1"/>
</dbReference>
<comment type="subcellular location">
    <subcellularLocation>
        <location evidence="10">Cell membrane</location>
        <topology evidence="10">Peripheral membrane protein</topology>
    </subcellularLocation>
    <subcellularLocation>
        <location evidence="2">Endomembrane system</location>
        <topology evidence="2">Peripheral membrane protein</topology>
    </subcellularLocation>
</comment>
<evidence type="ECO:0000256" key="2">
    <source>
        <dbReference type="ARBA" id="ARBA00004184"/>
    </source>
</evidence>